<evidence type="ECO:0008006" key="6">
    <source>
        <dbReference type="Google" id="ProtNLM"/>
    </source>
</evidence>
<proteinExistence type="predicted"/>
<dbReference type="PANTHER" id="PTHR13844">
    <property type="entry name" value="SWI/SNF-RELATED MATRIX-ASSOCIATED ACTIN-DEPENDENT REGULATOR OF CHROMATIN SUBFAMILY D"/>
    <property type="match status" value="1"/>
</dbReference>
<dbReference type="Gene3D" id="1.10.10.60">
    <property type="entry name" value="Homeodomain-like"/>
    <property type="match status" value="1"/>
</dbReference>
<name>A0AAN7TBH3_9PEZI</name>
<dbReference type="Proteomes" id="UP001310890">
    <property type="component" value="Unassembled WGS sequence"/>
</dbReference>
<evidence type="ECO:0000259" key="2">
    <source>
        <dbReference type="PROSITE" id="PS51925"/>
    </source>
</evidence>
<feature type="compositionally biased region" description="Basic and acidic residues" evidence="1">
    <location>
        <begin position="132"/>
        <end position="147"/>
    </location>
</feature>
<feature type="region of interest" description="Disordered" evidence="1">
    <location>
        <begin position="64"/>
        <end position="215"/>
    </location>
</feature>
<sequence>MASLLPTEQLASYSAIIDGILASADLDVISAKAIRKGLQAQVDYDLTEQKESITTLIMERFDKAQKEREGSGDDTPVESAPTANGTNGITHHAVASPPTSHKRKAESDSDSLSDVKDSPPPKKVKKAPKPKPKAEPETDEQIARRLQAEFSAGSGRATRGGGTATSNKKKAVVKKTNKSKKKSATKINSDDDSAVDSASSPKPEKEKKGGFHKPMHLSEPLVDLLGETQLSRPQTVKRIWAYVKERDLQDPKDKRQIRCDEKMRAVFKSEKVHMFTMNKVLATQLWPVEEVV</sequence>
<dbReference type="CDD" id="cd10567">
    <property type="entry name" value="SWIB-MDM2_like"/>
    <property type="match status" value="1"/>
</dbReference>
<dbReference type="Gene3D" id="1.10.245.10">
    <property type="entry name" value="SWIB/MDM2 domain"/>
    <property type="match status" value="1"/>
</dbReference>
<feature type="domain" description="DEK-C" evidence="3">
    <location>
        <begin position="7"/>
        <end position="62"/>
    </location>
</feature>
<dbReference type="InterPro" id="IPR019835">
    <property type="entry name" value="SWIB_domain"/>
</dbReference>
<comment type="caution">
    <text evidence="4">The sequence shown here is derived from an EMBL/GenBank/DDBJ whole genome shotgun (WGS) entry which is preliminary data.</text>
</comment>
<gene>
    <name evidence="4" type="ORF">LTR62_006599</name>
</gene>
<dbReference type="SUPFAM" id="SSF47592">
    <property type="entry name" value="SWIB/MDM2 domain"/>
    <property type="match status" value="1"/>
</dbReference>
<protein>
    <recommendedName>
        <fullName evidence="6">DM2 domain-containing protein</fullName>
    </recommendedName>
</protein>
<evidence type="ECO:0000256" key="1">
    <source>
        <dbReference type="SAM" id="MobiDB-lite"/>
    </source>
</evidence>
<dbReference type="EMBL" id="JAVRRL010000059">
    <property type="protein sequence ID" value="KAK5109759.1"/>
    <property type="molecule type" value="Genomic_DNA"/>
</dbReference>
<dbReference type="InterPro" id="IPR003121">
    <property type="entry name" value="SWIB_MDM2_domain"/>
</dbReference>
<accession>A0AAN7TBH3</accession>
<feature type="compositionally biased region" description="Basic residues" evidence="1">
    <location>
        <begin position="167"/>
        <end position="184"/>
    </location>
</feature>
<organism evidence="4 5">
    <name type="scientific">Meristemomyces frigidus</name>
    <dbReference type="NCBI Taxonomy" id="1508187"/>
    <lineage>
        <taxon>Eukaryota</taxon>
        <taxon>Fungi</taxon>
        <taxon>Dikarya</taxon>
        <taxon>Ascomycota</taxon>
        <taxon>Pezizomycotina</taxon>
        <taxon>Dothideomycetes</taxon>
        <taxon>Dothideomycetidae</taxon>
        <taxon>Mycosphaerellales</taxon>
        <taxon>Teratosphaeriaceae</taxon>
        <taxon>Meristemomyces</taxon>
    </lineage>
</organism>
<dbReference type="InterPro" id="IPR014876">
    <property type="entry name" value="DEK_C"/>
</dbReference>
<dbReference type="InterPro" id="IPR036885">
    <property type="entry name" value="SWIB_MDM2_dom_sf"/>
</dbReference>
<reference evidence="4" key="1">
    <citation type="submission" date="2023-08" db="EMBL/GenBank/DDBJ databases">
        <title>Black Yeasts Isolated from many extreme environments.</title>
        <authorList>
            <person name="Coleine C."/>
            <person name="Stajich J.E."/>
            <person name="Selbmann L."/>
        </authorList>
    </citation>
    <scope>NUCLEOTIDE SEQUENCE</scope>
    <source>
        <strain evidence="4">CCFEE 5401</strain>
    </source>
</reference>
<feature type="domain" description="DM2" evidence="2">
    <location>
        <begin position="210"/>
        <end position="287"/>
    </location>
</feature>
<dbReference type="AlphaFoldDB" id="A0AAN7TBH3"/>
<dbReference type="SMART" id="SM00151">
    <property type="entry name" value="SWIB"/>
    <property type="match status" value="1"/>
</dbReference>
<feature type="compositionally biased region" description="Basic residues" evidence="1">
    <location>
        <begin position="122"/>
        <end position="131"/>
    </location>
</feature>
<evidence type="ECO:0000313" key="4">
    <source>
        <dbReference type="EMBL" id="KAK5109759.1"/>
    </source>
</evidence>
<dbReference type="PROSITE" id="PS51925">
    <property type="entry name" value="SWIB_MDM2"/>
    <property type="match status" value="1"/>
</dbReference>
<evidence type="ECO:0000259" key="3">
    <source>
        <dbReference type="PROSITE" id="PS51998"/>
    </source>
</evidence>
<dbReference type="Pfam" id="PF08766">
    <property type="entry name" value="DEK_C"/>
    <property type="match status" value="1"/>
</dbReference>
<dbReference type="SUPFAM" id="SSF109715">
    <property type="entry name" value="DEK C-terminal domain"/>
    <property type="match status" value="1"/>
</dbReference>
<dbReference type="PROSITE" id="PS51998">
    <property type="entry name" value="DEK_C"/>
    <property type="match status" value="1"/>
</dbReference>
<evidence type="ECO:0000313" key="5">
    <source>
        <dbReference type="Proteomes" id="UP001310890"/>
    </source>
</evidence>
<dbReference type="Pfam" id="PF02201">
    <property type="entry name" value="SWIB"/>
    <property type="match status" value="1"/>
</dbReference>